<sequence length="150" mass="15850">MKKYLSLGLIIGGALIALPASSILLSAIASLFSEYGFARDIPWYLWLVYVLPNPVSLAMIYYGWRLSKEKSSAASRPSVAAESANQAPSTAKKTLAVIGIFFGASLALGSFLDFILIGVDPTAAVRGGVSLIAGSGIIWLSLRSLKVGRK</sequence>
<evidence type="ECO:0000256" key="1">
    <source>
        <dbReference type="SAM" id="Phobius"/>
    </source>
</evidence>
<organism evidence="2">
    <name type="scientific">freshwater metagenome</name>
    <dbReference type="NCBI Taxonomy" id="449393"/>
    <lineage>
        <taxon>unclassified sequences</taxon>
        <taxon>metagenomes</taxon>
        <taxon>ecological metagenomes</taxon>
    </lineage>
</organism>
<feature type="transmembrane region" description="Helical" evidence="1">
    <location>
        <begin position="7"/>
        <end position="31"/>
    </location>
</feature>
<dbReference type="EMBL" id="CAEZXK010000003">
    <property type="protein sequence ID" value="CAB4679771.1"/>
    <property type="molecule type" value="Genomic_DNA"/>
</dbReference>
<accession>A0A6J6MZJ1</accession>
<dbReference type="AlphaFoldDB" id="A0A6J6MZJ1"/>
<evidence type="ECO:0000313" key="2">
    <source>
        <dbReference type="EMBL" id="CAB4679771.1"/>
    </source>
</evidence>
<reference evidence="2" key="1">
    <citation type="submission" date="2020-05" db="EMBL/GenBank/DDBJ databases">
        <authorList>
            <person name="Chiriac C."/>
            <person name="Salcher M."/>
            <person name="Ghai R."/>
            <person name="Kavagutti S V."/>
        </authorList>
    </citation>
    <scope>NUCLEOTIDE SEQUENCE</scope>
</reference>
<name>A0A6J6MZJ1_9ZZZZ</name>
<keyword evidence="1" id="KW-1133">Transmembrane helix</keyword>
<feature type="transmembrane region" description="Helical" evidence="1">
    <location>
        <begin position="95"/>
        <end position="117"/>
    </location>
</feature>
<protein>
    <submittedName>
        <fullName evidence="2">Unannotated protein</fullName>
    </submittedName>
</protein>
<keyword evidence="1" id="KW-0472">Membrane</keyword>
<feature type="transmembrane region" description="Helical" evidence="1">
    <location>
        <begin position="43"/>
        <end position="64"/>
    </location>
</feature>
<keyword evidence="1" id="KW-0812">Transmembrane</keyword>
<gene>
    <name evidence="2" type="ORF">UFOPK2370_00180</name>
</gene>
<proteinExistence type="predicted"/>
<feature type="transmembrane region" description="Helical" evidence="1">
    <location>
        <begin position="123"/>
        <end position="142"/>
    </location>
</feature>